<evidence type="ECO:0000259" key="3">
    <source>
        <dbReference type="PROSITE" id="PS01031"/>
    </source>
</evidence>
<sequence length="143" mass="16956">MTNLIKKHEIFNPSFFRDFFEDDFLTDSFFHRRITPPINIWETEDGYSVEVSTPGIEKDNIKIQRQKNILTISYEQSDKKVYEDKNYHRREFQSRSFSRSINLPEDVDIDKITSVYTDGILTISVPKLKSKVTKDEVIDIEIK</sequence>
<dbReference type="EMBL" id="BSDY01000010">
    <property type="protein sequence ID" value="GLI56730.1"/>
    <property type="molecule type" value="Genomic_DNA"/>
</dbReference>
<evidence type="ECO:0000256" key="1">
    <source>
        <dbReference type="PROSITE-ProRule" id="PRU00285"/>
    </source>
</evidence>
<dbReference type="InterPro" id="IPR008978">
    <property type="entry name" value="HSP20-like_chaperone"/>
</dbReference>
<dbReference type="InterPro" id="IPR002068">
    <property type="entry name" value="A-crystallin/Hsp20_dom"/>
</dbReference>
<reference evidence="4" key="1">
    <citation type="submission" date="2022-12" db="EMBL/GenBank/DDBJ databases">
        <title>Reference genome sequencing for broad-spectrum identification of bacterial and archaeal isolates by mass spectrometry.</title>
        <authorList>
            <person name="Sekiguchi Y."/>
            <person name="Tourlousse D.M."/>
        </authorList>
    </citation>
    <scope>NUCLEOTIDE SEQUENCE</scope>
    <source>
        <strain evidence="4">10succ1</strain>
    </source>
</reference>
<evidence type="ECO:0000256" key="2">
    <source>
        <dbReference type="RuleBase" id="RU003616"/>
    </source>
</evidence>
<name>A0A9W6GMM5_9FUSO</name>
<dbReference type="InterPro" id="IPR031107">
    <property type="entry name" value="Small_HSP"/>
</dbReference>
<dbReference type="PANTHER" id="PTHR11527">
    <property type="entry name" value="HEAT-SHOCK PROTEIN 20 FAMILY MEMBER"/>
    <property type="match status" value="1"/>
</dbReference>
<dbReference type="Pfam" id="PF00011">
    <property type="entry name" value="HSP20"/>
    <property type="match status" value="1"/>
</dbReference>
<evidence type="ECO:0000313" key="5">
    <source>
        <dbReference type="Proteomes" id="UP001144471"/>
    </source>
</evidence>
<dbReference type="SUPFAM" id="SSF49764">
    <property type="entry name" value="HSP20-like chaperones"/>
    <property type="match status" value="1"/>
</dbReference>
<evidence type="ECO:0000313" key="4">
    <source>
        <dbReference type="EMBL" id="GLI56730.1"/>
    </source>
</evidence>
<comment type="caution">
    <text evidence="4">The sequence shown here is derived from an EMBL/GenBank/DDBJ whole genome shotgun (WGS) entry which is preliminary data.</text>
</comment>
<dbReference type="PROSITE" id="PS01031">
    <property type="entry name" value="SHSP"/>
    <property type="match status" value="1"/>
</dbReference>
<dbReference type="RefSeq" id="WP_281836058.1">
    <property type="nucleotide sequence ID" value="NZ_BSDY01000010.1"/>
</dbReference>
<gene>
    <name evidence="4" type="ORF">PM10SUCC1_22440</name>
</gene>
<proteinExistence type="inferred from homology"/>
<dbReference type="Gene3D" id="2.60.40.790">
    <property type="match status" value="1"/>
</dbReference>
<organism evidence="4 5">
    <name type="scientific">Propionigenium maris DSM 9537</name>
    <dbReference type="NCBI Taxonomy" id="1123000"/>
    <lineage>
        <taxon>Bacteria</taxon>
        <taxon>Fusobacteriati</taxon>
        <taxon>Fusobacteriota</taxon>
        <taxon>Fusobacteriia</taxon>
        <taxon>Fusobacteriales</taxon>
        <taxon>Fusobacteriaceae</taxon>
        <taxon>Propionigenium</taxon>
    </lineage>
</organism>
<comment type="similarity">
    <text evidence="1 2">Belongs to the small heat shock protein (HSP20) family.</text>
</comment>
<protein>
    <recommendedName>
        <fullName evidence="3">SHSP domain-containing protein</fullName>
    </recommendedName>
</protein>
<feature type="domain" description="SHSP" evidence="3">
    <location>
        <begin position="29"/>
        <end position="143"/>
    </location>
</feature>
<dbReference type="Proteomes" id="UP001144471">
    <property type="component" value="Unassembled WGS sequence"/>
</dbReference>
<dbReference type="AlphaFoldDB" id="A0A9W6GMM5"/>
<dbReference type="CDD" id="cd06464">
    <property type="entry name" value="ACD_sHsps-like"/>
    <property type="match status" value="1"/>
</dbReference>
<accession>A0A9W6GMM5</accession>
<keyword evidence="5" id="KW-1185">Reference proteome</keyword>